<gene>
    <name evidence="9" type="ORF">WJX68_00510</name>
</gene>
<accession>A0ABU8T1I5</accession>
<keyword evidence="5" id="KW-0067">ATP-binding</keyword>
<reference evidence="9 10" key="1">
    <citation type="submission" date="2024-03" db="EMBL/GenBank/DDBJ databases">
        <title>Draft genome sequence of Pseudonocardia sp. DW16-2.</title>
        <authorList>
            <person name="Duangmal K."/>
        </authorList>
    </citation>
    <scope>NUCLEOTIDE SEQUENCE [LARGE SCALE GENOMIC DNA]</scope>
    <source>
        <strain evidence="9 10">DW16-2</strain>
    </source>
</reference>
<dbReference type="Gene3D" id="3.40.50.10840">
    <property type="entry name" value="Putative sugar-binding, N-terminal domain"/>
    <property type="match status" value="1"/>
</dbReference>
<dbReference type="EMBL" id="JBBJUP010000001">
    <property type="protein sequence ID" value="MEJ8277401.1"/>
    <property type="molecule type" value="Genomic_DNA"/>
</dbReference>
<name>A0ABU8T1I5_9PSEU</name>
<dbReference type="InterPro" id="IPR037051">
    <property type="entry name" value="4-carb_acid_sugar_kinase_N_sf"/>
</dbReference>
<feature type="domain" description="Four-carbon acid sugar kinase N-terminal" evidence="7">
    <location>
        <begin position="7"/>
        <end position="238"/>
    </location>
</feature>
<evidence type="ECO:0000256" key="1">
    <source>
        <dbReference type="ARBA" id="ARBA00005715"/>
    </source>
</evidence>
<dbReference type="Pfam" id="PF17042">
    <property type="entry name" value="NBD_C"/>
    <property type="match status" value="1"/>
</dbReference>
<evidence type="ECO:0000256" key="4">
    <source>
        <dbReference type="ARBA" id="ARBA00022777"/>
    </source>
</evidence>
<dbReference type="GO" id="GO:0016301">
    <property type="term" value="F:kinase activity"/>
    <property type="evidence" value="ECO:0007669"/>
    <property type="project" value="UniProtKB-KW"/>
</dbReference>
<dbReference type="SUPFAM" id="SSF142764">
    <property type="entry name" value="YgbK-like"/>
    <property type="match status" value="1"/>
</dbReference>
<feature type="domain" description="Four-carbon acid sugar kinase nucleotide binding" evidence="8">
    <location>
        <begin position="260"/>
        <end position="417"/>
    </location>
</feature>
<keyword evidence="10" id="KW-1185">Reference proteome</keyword>
<keyword evidence="2" id="KW-0808">Transferase</keyword>
<dbReference type="Pfam" id="PF07005">
    <property type="entry name" value="SBD_N"/>
    <property type="match status" value="1"/>
</dbReference>
<evidence type="ECO:0000313" key="10">
    <source>
        <dbReference type="Proteomes" id="UP001364211"/>
    </source>
</evidence>
<dbReference type="InterPro" id="IPR031475">
    <property type="entry name" value="NBD_C"/>
</dbReference>
<protein>
    <submittedName>
        <fullName evidence="9">Four-carbon acid sugar kinase family protein</fullName>
    </submittedName>
</protein>
<evidence type="ECO:0000256" key="2">
    <source>
        <dbReference type="ARBA" id="ARBA00022679"/>
    </source>
</evidence>
<dbReference type="InterPro" id="IPR042213">
    <property type="entry name" value="NBD_C_sf"/>
</dbReference>
<comment type="caution">
    <text evidence="9">The sequence shown here is derived from an EMBL/GenBank/DDBJ whole genome shotgun (WGS) entry which is preliminary data.</text>
</comment>
<proteinExistence type="inferred from homology"/>
<evidence type="ECO:0000256" key="3">
    <source>
        <dbReference type="ARBA" id="ARBA00022741"/>
    </source>
</evidence>
<dbReference type="Proteomes" id="UP001364211">
    <property type="component" value="Unassembled WGS sequence"/>
</dbReference>
<keyword evidence="4 9" id="KW-0418">Kinase</keyword>
<evidence type="ECO:0000259" key="7">
    <source>
        <dbReference type="Pfam" id="PF07005"/>
    </source>
</evidence>
<sequence length="426" mass="42364">MSGPVVGFFADDLTGASDVLVQAHGGGLSAALVLDPAGGLPDTDVVGVAGTARSLAGDELDAAVRAGVAPLVAAAPQVLLYKVCSTFDSSATVGSIGRGIELLHEAVPGHGPVPVAPAQPSAGRHTAFGNHFGRSGDAVHRLDRHPVMSRHPVTPMHEADLRRVLAGQLTGAPDVALLDLPGHAGFDGHWARLRAGHGPAFVVDAVTDEDLDRVAAALLADPAAPSLVVGSGGIMAALARRRGSGAPPGDGDRGATGPVLAVSASASAVTGDQIDDALGRGWTGVPVPAGAGQQDAEARAGDAVTAALRRGEDVVAYTVRGPDDPALRHDGADPAATGARIGRLAAAAVTGGLTGDVVVCGGDTSGHALVAMGARELRVVAPFVPLAPVCRVTDGPQALTGCRLVLKGGQAGPPDVLHRFAAGRPR</sequence>
<dbReference type="InterPro" id="IPR010737">
    <property type="entry name" value="4-carb_acid_sugar_kinase_N"/>
</dbReference>
<dbReference type="Gene3D" id="3.40.980.20">
    <property type="entry name" value="Four-carbon acid sugar kinase, nucleotide binding domain"/>
    <property type="match status" value="1"/>
</dbReference>
<dbReference type="RefSeq" id="WP_340285439.1">
    <property type="nucleotide sequence ID" value="NZ_JBBJUP010000001.1"/>
</dbReference>
<keyword evidence="6" id="KW-0119">Carbohydrate metabolism</keyword>
<evidence type="ECO:0000313" key="9">
    <source>
        <dbReference type="EMBL" id="MEJ8277401.1"/>
    </source>
</evidence>
<evidence type="ECO:0000256" key="5">
    <source>
        <dbReference type="ARBA" id="ARBA00022840"/>
    </source>
</evidence>
<comment type="similarity">
    <text evidence="1">Belongs to the four-carbon acid sugar kinase family.</text>
</comment>
<evidence type="ECO:0000259" key="8">
    <source>
        <dbReference type="Pfam" id="PF17042"/>
    </source>
</evidence>
<keyword evidence="3" id="KW-0547">Nucleotide-binding</keyword>
<organism evidence="9 10">
    <name type="scientific">Pseudonocardia spirodelae</name>
    <dbReference type="NCBI Taxonomy" id="3133431"/>
    <lineage>
        <taxon>Bacteria</taxon>
        <taxon>Bacillati</taxon>
        <taxon>Actinomycetota</taxon>
        <taxon>Actinomycetes</taxon>
        <taxon>Pseudonocardiales</taxon>
        <taxon>Pseudonocardiaceae</taxon>
        <taxon>Pseudonocardia</taxon>
    </lineage>
</organism>
<evidence type="ECO:0000256" key="6">
    <source>
        <dbReference type="ARBA" id="ARBA00023277"/>
    </source>
</evidence>